<dbReference type="OMA" id="YCEAPIL"/>
<protein>
    <recommendedName>
        <fullName evidence="6">Sushi domain-containing protein</fullName>
    </recommendedName>
</protein>
<name>A0A670YTS2_PSETE</name>
<dbReference type="SUPFAM" id="SSF57535">
    <property type="entry name" value="Complement control module/SCR domain"/>
    <property type="match status" value="5"/>
</dbReference>
<evidence type="ECO:0000256" key="4">
    <source>
        <dbReference type="ARBA" id="ARBA00023180"/>
    </source>
</evidence>
<feature type="domain" description="Sushi" evidence="6">
    <location>
        <begin position="75"/>
        <end position="135"/>
    </location>
</feature>
<dbReference type="Pfam" id="PF00084">
    <property type="entry name" value="Sushi"/>
    <property type="match status" value="5"/>
</dbReference>
<proteinExistence type="predicted"/>
<dbReference type="InterPro" id="IPR035976">
    <property type="entry name" value="Sushi/SCR/CCP_sf"/>
</dbReference>
<evidence type="ECO:0000256" key="1">
    <source>
        <dbReference type="ARBA" id="ARBA00022659"/>
    </source>
</evidence>
<sequence length="363" mass="41394">MLFLFHWCLAEDACGPPLRREREQPTQELNEDIYVHGHTVSYKCRPGYVKAWPIKLQCNDGVWRQLPPNKNCTGISCGHPGDSDYASFELTHGDDFTFGARVTYTCNEGYKMLSQYNHRDCRANGWTNEVPHCETNKCPPITPPRNGRIIQGEKSQMNEDFLYGDLVIFGCIENFKIKGSNKITCTADGTWSTPVPECIEIICMVDYIENGNILSQTSTYKEGQRVRFSCNEGYTHFDRPDALCTENGWDTVLQCKEIQCSPPEVRNGQFRPRRDQYTYNDVIETTCNEGFVLEGRGKISKCTERSWNPRPPVCKRRRVIVEASGHFPTLQSTNGATLEQRFISLSLEQGCQTCGPWTRCNTC</sequence>
<evidence type="ECO:0000256" key="2">
    <source>
        <dbReference type="ARBA" id="ARBA00022737"/>
    </source>
</evidence>
<dbReference type="InterPro" id="IPR050350">
    <property type="entry name" value="Compl-Cell_Adhes-Reg"/>
</dbReference>
<keyword evidence="8" id="KW-1185">Reference proteome</keyword>
<feature type="domain" description="Sushi" evidence="6">
    <location>
        <begin position="201"/>
        <end position="257"/>
    </location>
</feature>
<accession>A0A670YTS2</accession>
<feature type="domain" description="Sushi" evidence="6">
    <location>
        <begin position="12"/>
        <end position="74"/>
    </location>
</feature>
<reference evidence="7" key="1">
    <citation type="submission" date="2025-08" db="UniProtKB">
        <authorList>
            <consortium name="Ensembl"/>
        </authorList>
    </citation>
    <scope>IDENTIFICATION</scope>
</reference>
<organism evidence="7 8">
    <name type="scientific">Pseudonaja textilis</name>
    <name type="common">Eastern brown snake</name>
    <dbReference type="NCBI Taxonomy" id="8673"/>
    <lineage>
        <taxon>Eukaryota</taxon>
        <taxon>Metazoa</taxon>
        <taxon>Chordata</taxon>
        <taxon>Craniata</taxon>
        <taxon>Vertebrata</taxon>
        <taxon>Euteleostomi</taxon>
        <taxon>Lepidosauria</taxon>
        <taxon>Squamata</taxon>
        <taxon>Bifurcata</taxon>
        <taxon>Unidentata</taxon>
        <taxon>Episquamata</taxon>
        <taxon>Toxicofera</taxon>
        <taxon>Serpentes</taxon>
        <taxon>Colubroidea</taxon>
        <taxon>Elapidae</taxon>
        <taxon>Hydrophiinae</taxon>
        <taxon>Pseudonaja</taxon>
    </lineage>
</organism>
<feature type="disulfide bond" evidence="5">
    <location>
        <begin position="106"/>
        <end position="133"/>
    </location>
</feature>
<dbReference type="Proteomes" id="UP000472273">
    <property type="component" value="Unplaced"/>
</dbReference>
<dbReference type="Ensembl" id="ENSPTXT00000015675.1">
    <property type="protein sequence ID" value="ENSPTXP00000015205.1"/>
    <property type="gene ID" value="ENSPTXG00000010493.1"/>
</dbReference>
<keyword evidence="3 5" id="KW-1015">Disulfide bond</keyword>
<evidence type="ECO:0000313" key="7">
    <source>
        <dbReference type="Ensembl" id="ENSPTXP00000015205.1"/>
    </source>
</evidence>
<reference evidence="7" key="2">
    <citation type="submission" date="2025-09" db="UniProtKB">
        <authorList>
            <consortium name="Ensembl"/>
        </authorList>
    </citation>
    <scope>IDENTIFICATION</scope>
</reference>
<feature type="disulfide bond" evidence="5">
    <location>
        <begin position="287"/>
        <end position="314"/>
    </location>
</feature>
<evidence type="ECO:0000313" key="8">
    <source>
        <dbReference type="Proteomes" id="UP000472273"/>
    </source>
</evidence>
<keyword evidence="1 5" id="KW-0768">Sushi</keyword>
<evidence type="ECO:0000256" key="3">
    <source>
        <dbReference type="ARBA" id="ARBA00023157"/>
    </source>
</evidence>
<dbReference type="GeneTree" id="ENSGT00940000154386"/>
<feature type="domain" description="Sushi" evidence="6">
    <location>
        <begin position="258"/>
        <end position="316"/>
    </location>
</feature>
<dbReference type="PANTHER" id="PTHR19325">
    <property type="entry name" value="COMPLEMENT COMPONENT-RELATED SUSHI DOMAIN-CONTAINING"/>
    <property type="match status" value="1"/>
</dbReference>
<feature type="disulfide bond" evidence="5">
    <location>
        <begin position="171"/>
        <end position="198"/>
    </location>
</feature>
<dbReference type="PROSITE" id="PS50923">
    <property type="entry name" value="SUSHI"/>
    <property type="match status" value="5"/>
</dbReference>
<gene>
    <name evidence="7" type="primary">CFH</name>
</gene>
<dbReference type="CDD" id="cd00033">
    <property type="entry name" value="CCP"/>
    <property type="match status" value="4"/>
</dbReference>
<dbReference type="Gene3D" id="2.10.70.10">
    <property type="entry name" value="Complement Module, domain 1"/>
    <property type="match status" value="5"/>
</dbReference>
<dbReference type="InterPro" id="IPR000436">
    <property type="entry name" value="Sushi_SCR_CCP_dom"/>
</dbReference>
<dbReference type="AlphaFoldDB" id="A0A670YTS2"/>
<comment type="caution">
    <text evidence="5">Lacks conserved residue(s) required for the propagation of feature annotation.</text>
</comment>
<evidence type="ECO:0000256" key="5">
    <source>
        <dbReference type="PROSITE-ProRule" id="PRU00302"/>
    </source>
</evidence>
<dbReference type="PANTHER" id="PTHR19325:SF575">
    <property type="entry name" value="LOCOMOTION-RELATED PROTEIN HIKARU GENKI"/>
    <property type="match status" value="1"/>
</dbReference>
<keyword evidence="2" id="KW-0677">Repeat</keyword>
<feature type="domain" description="Sushi" evidence="6">
    <location>
        <begin position="136"/>
        <end position="200"/>
    </location>
</feature>
<keyword evidence="4" id="KW-0325">Glycoprotein</keyword>
<dbReference type="SMART" id="SM00032">
    <property type="entry name" value="CCP"/>
    <property type="match status" value="5"/>
</dbReference>
<evidence type="ECO:0000259" key="6">
    <source>
        <dbReference type="PROSITE" id="PS50923"/>
    </source>
</evidence>